<evidence type="ECO:0000256" key="7">
    <source>
        <dbReference type="SAM" id="Phobius"/>
    </source>
</evidence>
<keyword evidence="10" id="KW-1185">Reference proteome</keyword>
<feature type="transmembrane region" description="Helical" evidence="7">
    <location>
        <begin position="95"/>
        <end position="114"/>
    </location>
</feature>
<feature type="transmembrane region" description="Helical" evidence="7">
    <location>
        <begin position="155"/>
        <end position="176"/>
    </location>
</feature>
<dbReference type="InterPro" id="IPR020846">
    <property type="entry name" value="MFS_dom"/>
</dbReference>
<evidence type="ECO:0000313" key="10">
    <source>
        <dbReference type="Proteomes" id="UP001307839"/>
    </source>
</evidence>
<dbReference type="GO" id="GO:0022857">
    <property type="term" value="F:transmembrane transporter activity"/>
    <property type="evidence" value="ECO:0007669"/>
    <property type="project" value="InterPro"/>
</dbReference>
<gene>
    <name evidence="9" type="ORF">V0R53_01375</name>
</gene>
<keyword evidence="3 7" id="KW-0812">Transmembrane</keyword>
<feature type="transmembrane region" description="Helical" evidence="7">
    <location>
        <begin position="188"/>
        <end position="211"/>
    </location>
</feature>
<evidence type="ECO:0000259" key="8">
    <source>
        <dbReference type="PROSITE" id="PS50850"/>
    </source>
</evidence>
<evidence type="ECO:0000256" key="5">
    <source>
        <dbReference type="ARBA" id="ARBA00022989"/>
    </source>
</evidence>
<dbReference type="Gene3D" id="1.20.1250.20">
    <property type="entry name" value="MFS general substrate transporter like domains"/>
    <property type="match status" value="2"/>
</dbReference>
<dbReference type="CDD" id="cd17319">
    <property type="entry name" value="MFS_ExuT_GudP_like"/>
    <property type="match status" value="1"/>
</dbReference>
<keyword evidence="2" id="KW-0813">Transport</keyword>
<comment type="subcellular location">
    <subcellularLocation>
        <location evidence="1">Membrane</location>
        <topology evidence="1">Multi-pass membrane protein</topology>
    </subcellularLocation>
</comment>
<feature type="transmembrane region" description="Helical" evidence="7">
    <location>
        <begin position="254"/>
        <end position="275"/>
    </location>
</feature>
<protein>
    <submittedName>
        <fullName evidence="9">MFS transporter</fullName>
    </submittedName>
</protein>
<feature type="transmembrane region" description="Helical" evidence="7">
    <location>
        <begin position="343"/>
        <end position="367"/>
    </location>
</feature>
<evidence type="ECO:0000256" key="2">
    <source>
        <dbReference type="ARBA" id="ARBA00022448"/>
    </source>
</evidence>
<dbReference type="PANTHER" id="PTHR43791">
    <property type="entry name" value="PERMEASE-RELATED"/>
    <property type="match status" value="1"/>
</dbReference>
<keyword evidence="5 7" id="KW-1133">Transmembrane helix</keyword>
<dbReference type="Proteomes" id="UP001307839">
    <property type="component" value="Unassembled WGS sequence"/>
</dbReference>
<dbReference type="InterPro" id="IPR036259">
    <property type="entry name" value="MFS_trans_sf"/>
</dbReference>
<evidence type="ECO:0000256" key="3">
    <source>
        <dbReference type="ARBA" id="ARBA00022692"/>
    </source>
</evidence>
<evidence type="ECO:0000313" key="9">
    <source>
        <dbReference type="EMBL" id="MEE1865037.1"/>
    </source>
</evidence>
<dbReference type="GO" id="GO:0016020">
    <property type="term" value="C:membrane"/>
    <property type="evidence" value="ECO:0007669"/>
    <property type="project" value="UniProtKB-SubCell"/>
</dbReference>
<reference evidence="9 10" key="1">
    <citation type="submission" date="2024-01" db="EMBL/GenBank/DDBJ databases">
        <title>Unpublished Manusciprt.</title>
        <authorList>
            <person name="Duman M."/>
            <person name="Valdes E.G."/>
            <person name="Ajmi N."/>
            <person name="Altun S."/>
            <person name="Saticioglu I.B."/>
        </authorList>
    </citation>
    <scope>NUCLEOTIDE SEQUENCE [LARGE SCALE GENOMIC DNA]</scope>
    <source>
        <strain evidence="9 10">120P</strain>
    </source>
</reference>
<evidence type="ECO:0000256" key="4">
    <source>
        <dbReference type="ARBA" id="ARBA00022797"/>
    </source>
</evidence>
<proteinExistence type="predicted"/>
<feature type="domain" description="Major facilitator superfamily (MFS) profile" evidence="8">
    <location>
        <begin position="29"/>
        <end position="435"/>
    </location>
</feature>
<evidence type="ECO:0000256" key="1">
    <source>
        <dbReference type="ARBA" id="ARBA00004141"/>
    </source>
</evidence>
<keyword evidence="6 7" id="KW-0472">Membrane</keyword>
<comment type="caution">
    <text evidence="9">The sequence shown here is derived from an EMBL/GenBank/DDBJ whole genome shotgun (WGS) entry which is preliminary data.</text>
</comment>
<feature type="transmembrane region" description="Helical" evidence="7">
    <location>
        <begin position="63"/>
        <end position="83"/>
    </location>
</feature>
<feature type="transmembrane region" description="Helical" evidence="7">
    <location>
        <begin position="120"/>
        <end position="143"/>
    </location>
</feature>
<evidence type="ECO:0000256" key="6">
    <source>
        <dbReference type="ARBA" id="ARBA00023136"/>
    </source>
</evidence>
<sequence length="442" mass="47354">MNDAVVLPAAAEQDEQQTRAVYRKVILRLLPYLFLAYAINTIDRLNVSFAKLRMAEDIALTDAAYGIGAGIFYLGYILFEVPSNMYLQRIGARATLTRIMVLWGAVTVATAFVTTPGQLIAARFLLGVAEAGFFPGVILYLTFWFPAALRARITAVFLMAAMIAGIVSGPLAGYIMSHFGGFMGLRDWQVLFVFEGVPAMLLGLFGWFWLVDKPADAPWLSTREKHLLANALAQGQVAGSAHASLAQVLRNPRVYIAGLVFFCLYSGSNTVSYWMPTLIRGFGVENLKTIGMLASIPYLLALVGMYLLARSSDKRLERRWHVAVTVMVGASCFFLLGPAQGNLVASVVLMSVGAAASLTSLSLFWTIPPALLTPAAAPVGIAVISCIGGLAGVVSQIAVGAIKSATGDLYLAFDLIGGVLIVGVLVLLLAIPARQLTERAKL</sequence>
<dbReference type="SUPFAM" id="SSF103473">
    <property type="entry name" value="MFS general substrate transporter"/>
    <property type="match status" value="1"/>
</dbReference>
<feature type="transmembrane region" description="Helical" evidence="7">
    <location>
        <begin position="379"/>
        <end position="403"/>
    </location>
</feature>
<dbReference type="RefSeq" id="WP_136476285.1">
    <property type="nucleotide sequence ID" value="NZ_JAZDCU010000001.1"/>
</dbReference>
<dbReference type="InterPro" id="IPR011701">
    <property type="entry name" value="MFS"/>
</dbReference>
<name>A0AB35WLJ0_9PSED</name>
<dbReference type="AlphaFoldDB" id="A0AB35WLJ0"/>
<dbReference type="PROSITE" id="PS50850">
    <property type="entry name" value="MFS"/>
    <property type="match status" value="1"/>
</dbReference>
<dbReference type="Pfam" id="PF07690">
    <property type="entry name" value="MFS_1"/>
    <property type="match status" value="1"/>
</dbReference>
<feature type="transmembrane region" description="Helical" evidence="7">
    <location>
        <begin position="409"/>
        <end position="431"/>
    </location>
</feature>
<keyword evidence="4" id="KW-0058">Aromatic hydrocarbons catabolism</keyword>
<accession>A0AB35WLJ0</accession>
<dbReference type="PANTHER" id="PTHR43791:SF36">
    <property type="entry name" value="TRANSPORTER, PUTATIVE (AFU_ORTHOLOGUE AFUA_6G08340)-RELATED"/>
    <property type="match status" value="1"/>
</dbReference>
<feature type="transmembrane region" description="Helical" evidence="7">
    <location>
        <begin position="25"/>
        <end position="43"/>
    </location>
</feature>
<feature type="transmembrane region" description="Helical" evidence="7">
    <location>
        <begin position="320"/>
        <end position="337"/>
    </location>
</feature>
<dbReference type="EMBL" id="JAZDQP010000001">
    <property type="protein sequence ID" value="MEE1865037.1"/>
    <property type="molecule type" value="Genomic_DNA"/>
</dbReference>
<organism evidence="9 10">
    <name type="scientific">Pseudomonas auratipiscis</name>
    <dbReference type="NCBI Taxonomy" id="3115853"/>
    <lineage>
        <taxon>Bacteria</taxon>
        <taxon>Pseudomonadati</taxon>
        <taxon>Pseudomonadota</taxon>
        <taxon>Gammaproteobacteria</taxon>
        <taxon>Pseudomonadales</taxon>
        <taxon>Pseudomonadaceae</taxon>
        <taxon>Pseudomonas</taxon>
    </lineage>
</organism>
<dbReference type="FunFam" id="1.20.1250.20:FF:000018">
    <property type="entry name" value="MFS transporter permease"/>
    <property type="match status" value="1"/>
</dbReference>
<feature type="transmembrane region" description="Helical" evidence="7">
    <location>
        <begin position="287"/>
        <end position="308"/>
    </location>
</feature>